<feature type="non-terminal residue" evidence="2">
    <location>
        <position position="1"/>
    </location>
</feature>
<evidence type="ECO:0000313" key="2">
    <source>
        <dbReference type="EMBL" id="CAF1562403.1"/>
    </source>
</evidence>
<proteinExistence type="predicted"/>
<name>A0A815XTR2_ADIRI</name>
<sequence>EDTPGLESIGTSPSPSPGLSLDGTGTGPGPSTTEIQKCIIWY</sequence>
<feature type="compositionally biased region" description="Low complexity" evidence="1">
    <location>
        <begin position="10"/>
        <end position="33"/>
    </location>
</feature>
<evidence type="ECO:0000256" key="1">
    <source>
        <dbReference type="SAM" id="MobiDB-lite"/>
    </source>
</evidence>
<accession>A0A815XTR2</accession>
<reference evidence="2" key="1">
    <citation type="submission" date="2021-02" db="EMBL/GenBank/DDBJ databases">
        <authorList>
            <person name="Nowell W R."/>
        </authorList>
    </citation>
    <scope>NUCLEOTIDE SEQUENCE</scope>
</reference>
<organism evidence="2 3">
    <name type="scientific">Adineta ricciae</name>
    <name type="common">Rotifer</name>
    <dbReference type="NCBI Taxonomy" id="249248"/>
    <lineage>
        <taxon>Eukaryota</taxon>
        <taxon>Metazoa</taxon>
        <taxon>Spiralia</taxon>
        <taxon>Gnathifera</taxon>
        <taxon>Rotifera</taxon>
        <taxon>Eurotatoria</taxon>
        <taxon>Bdelloidea</taxon>
        <taxon>Adinetida</taxon>
        <taxon>Adinetidae</taxon>
        <taxon>Adineta</taxon>
    </lineage>
</organism>
<protein>
    <submittedName>
        <fullName evidence="2">Uncharacterized protein</fullName>
    </submittedName>
</protein>
<evidence type="ECO:0000313" key="3">
    <source>
        <dbReference type="Proteomes" id="UP000663852"/>
    </source>
</evidence>
<dbReference type="AlphaFoldDB" id="A0A815XTR2"/>
<dbReference type="Proteomes" id="UP000663852">
    <property type="component" value="Unassembled WGS sequence"/>
</dbReference>
<comment type="caution">
    <text evidence="2">The sequence shown here is derived from an EMBL/GenBank/DDBJ whole genome shotgun (WGS) entry which is preliminary data.</text>
</comment>
<feature type="region of interest" description="Disordered" evidence="1">
    <location>
        <begin position="1"/>
        <end position="34"/>
    </location>
</feature>
<gene>
    <name evidence="2" type="ORF">EDS130_LOCUS46649</name>
</gene>
<dbReference type="EMBL" id="CAJNOJ010002956">
    <property type="protein sequence ID" value="CAF1562403.1"/>
    <property type="molecule type" value="Genomic_DNA"/>
</dbReference>